<protein>
    <submittedName>
        <fullName evidence="1">Uncharacterized protein</fullName>
    </submittedName>
</protein>
<proteinExistence type="predicted"/>
<reference evidence="1" key="1">
    <citation type="submission" date="2021-08" db="EMBL/GenBank/DDBJ databases">
        <title>WGS assembly of Ceratopteris richardii.</title>
        <authorList>
            <person name="Marchant D.B."/>
            <person name="Chen G."/>
            <person name="Jenkins J."/>
            <person name="Shu S."/>
            <person name="Leebens-Mack J."/>
            <person name="Grimwood J."/>
            <person name="Schmutz J."/>
            <person name="Soltis P."/>
            <person name="Soltis D."/>
            <person name="Chen Z.-H."/>
        </authorList>
    </citation>
    <scope>NUCLEOTIDE SEQUENCE</scope>
    <source>
        <strain evidence="1">Whitten #5841</strain>
        <tissue evidence="1">Leaf</tissue>
    </source>
</reference>
<keyword evidence="2" id="KW-1185">Reference proteome</keyword>
<sequence>MWLHLVKKKKKHLESSNISFIQPYIWFKKNQKTQIFHLYSLFSMK</sequence>
<organism evidence="1 2">
    <name type="scientific">Ceratopteris richardii</name>
    <name type="common">Triangle waterfern</name>
    <dbReference type="NCBI Taxonomy" id="49495"/>
    <lineage>
        <taxon>Eukaryota</taxon>
        <taxon>Viridiplantae</taxon>
        <taxon>Streptophyta</taxon>
        <taxon>Embryophyta</taxon>
        <taxon>Tracheophyta</taxon>
        <taxon>Polypodiopsida</taxon>
        <taxon>Polypodiidae</taxon>
        <taxon>Polypodiales</taxon>
        <taxon>Pteridineae</taxon>
        <taxon>Pteridaceae</taxon>
        <taxon>Parkerioideae</taxon>
        <taxon>Ceratopteris</taxon>
    </lineage>
</organism>
<accession>A0A8T2UCF0</accession>
<evidence type="ECO:0000313" key="1">
    <source>
        <dbReference type="EMBL" id="KAH7430149.1"/>
    </source>
</evidence>
<comment type="caution">
    <text evidence="1">The sequence shown here is derived from an EMBL/GenBank/DDBJ whole genome shotgun (WGS) entry which is preliminary data.</text>
</comment>
<dbReference type="EMBL" id="CM035414">
    <property type="protein sequence ID" value="KAH7430149.1"/>
    <property type="molecule type" value="Genomic_DNA"/>
</dbReference>
<evidence type="ECO:0000313" key="2">
    <source>
        <dbReference type="Proteomes" id="UP000825935"/>
    </source>
</evidence>
<dbReference type="AlphaFoldDB" id="A0A8T2UCF0"/>
<gene>
    <name evidence="1" type="ORF">KP509_09G085900</name>
</gene>
<dbReference type="Proteomes" id="UP000825935">
    <property type="component" value="Chromosome 9"/>
</dbReference>
<name>A0A8T2UCF0_CERRI</name>